<reference evidence="2 3" key="1">
    <citation type="submission" date="2018-11" db="EMBL/GenBank/DDBJ databases">
        <title>Genome sequence of Saitozyma podzolica DSM 27192.</title>
        <authorList>
            <person name="Aliyu H."/>
            <person name="Gorte O."/>
            <person name="Ochsenreither K."/>
        </authorList>
    </citation>
    <scope>NUCLEOTIDE SEQUENCE [LARGE SCALE GENOMIC DNA]</scope>
    <source>
        <strain evidence="2 3">DSM 27192</strain>
    </source>
</reference>
<feature type="compositionally biased region" description="Polar residues" evidence="1">
    <location>
        <begin position="516"/>
        <end position="525"/>
    </location>
</feature>
<feature type="compositionally biased region" description="Low complexity" evidence="1">
    <location>
        <begin position="503"/>
        <end position="514"/>
    </location>
</feature>
<feature type="region of interest" description="Disordered" evidence="1">
    <location>
        <begin position="674"/>
        <end position="731"/>
    </location>
</feature>
<dbReference type="OrthoDB" id="21550at2759"/>
<organism evidence="2 3">
    <name type="scientific">Saitozyma podzolica</name>
    <dbReference type="NCBI Taxonomy" id="1890683"/>
    <lineage>
        <taxon>Eukaryota</taxon>
        <taxon>Fungi</taxon>
        <taxon>Dikarya</taxon>
        <taxon>Basidiomycota</taxon>
        <taxon>Agaricomycotina</taxon>
        <taxon>Tremellomycetes</taxon>
        <taxon>Tremellales</taxon>
        <taxon>Trimorphomycetaceae</taxon>
        <taxon>Saitozyma</taxon>
    </lineage>
</organism>
<proteinExistence type="predicted"/>
<feature type="region of interest" description="Disordered" evidence="1">
    <location>
        <begin position="471"/>
        <end position="591"/>
    </location>
</feature>
<evidence type="ECO:0000313" key="2">
    <source>
        <dbReference type="EMBL" id="RSH93541.1"/>
    </source>
</evidence>
<feature type="region of interest" description="Disordered" evidence="1">
    <location>
        <begin position="113"/>
        <end position="277"/>
    </location>
</feature>
<keyword evidence="3" id="KW-1185">Reference proteome</keyword>
<feature type="region of interest" description="Disordered" evidence="1">
    <location>
        <begin position="298"/>
        <end position="391"/>
    </location>
</feature>
<feature type="compositionally biased region" description="Low complexity" evidence="1">
    <location>
        <begin position="305"/>
        <end position="315"/>
    </location>
</feature>
<feature type="compositionally biased region" description="Acidic residues" evidence="1">
    <location>
        <begin position="146"/>
        <end position="169"/>
    </location>
</feature>
<name>A0A427YR31_9TREE</name>
<evidence type="ECO:0000256" key="1">
    <source>
        <dbReference type="SAM" id="MobiDB-lite"/>
    </source>
</evidence>
<dbReference type="STRING" id="1890683.A0A427YR31"/>
<feature type="compositionally biased region" description="Basic and acidic residues" evidence="1">
    <location>
        <begin position="332"/>
        <end position="346"/>
    </location>
</feature>
<feature type="compositionally biased region" description="Basic and acidic residues" evidence="1">
    <location>
        <begin position="113"/>
        <end position="129"/>
    </location>
</feature>
<feature type="compositionally biased region" description="Pro residues" evidence="1">
    <location>
        <begin position="261"/>
        <end position="271"/>
    </location>
</feature>
<accession>A0A427YR31</accession>
<feature type="region of interest" description="Disordered" evidence="1">
    <location>
        <begin position="36"/>
        <end position="78"/>
    </location>
</feature>
<gene>
    <name evidence="2" type="ORF">EHS25_007899</name>
</gene>
<dbReference type="EMBL" id="RSCD01000004">
    <property type="protein sequence ID" value="RSH93541.1"/>
    <property type="molecule type" value="Genomic_DNA"/>
</dbReference>
<comment type="caution">
    <text evidence="2">The sequence shown here is derived from an EMBL/GenBank/DDBJ whole genome shotgun (WGS) entry which is preliminary data.</text>
</comment>
<dbReference type="Proteomes" id="UP000279259">
    <property type="component" value="Unassembled WGS sequence"/>
</dbReference>
<evidence type="ECO:0000313" key="3">
    <source>
        <dbReference type="Proteomes" id="UP000279259"/>
    </source>
</evidence>
<feature type="compositionally biased region" description="Acidic residues" evidence="1">
    <location>
        <begin position="200"/>
        <end position="216"/>
    </location>
</feature>
<protein>
    <submittedName>
        <fullName evidence="2">Uncharacterized protein</fullName>
    </submittedName>
</protein>
<dbReference type="AlphaFoldDB" id="A0A427YR31"/>
<sequence length="831" mass="88215">MFVPAPAASTQTDFPKPPQQLEIAEQDSDAELEAALPELEADDDEFNAAPIMAGVSLPSQSSGPRSASGFKLPPNPAIPQDLSLIAEMVSSHQVVGALPPLSISAAEKRRLVEASMRSGKDKGKGREIEGVVPSPSYVKQVPSGEEGNDSDSDSDSSSEFLSDVDDEEADKPVPDKPMTATEHAEIKANLDRLVQATGTADDEDSDSSSEEDEEEGQGVAEFEFSSSPIPSPRGPKIPLDMMDDDEDLATGDPILSIHEVPLPPVPQPPVGKLPSGEAMSLAGDVVGWMKEKKVEAWVEREREQAQAQAQTQAMEKSNPEGELENASSQDLRISKGNEAEVARGDEMAEDGEVSDNKHSTTINPEQEPETSQESSAKTVKATLPSESGSVPRFNSAGTVVVRAMQERPGQEGWLEEGSVLCWSDGRVLGTVFDTNPVYRSFVNMQAVRDPRFKGSDASNIYDEEIGEDEIEWSDDEAEAEAKRRRKAKRGGSAIPRGGGRGGARAWAGSDAGGSTPRATQHSSLPQRPHFDFQPDDASDAGDAGSMYGDVPSAGYEGETWSDAGSTASGRGRPKPAPYELDDDMGRVGAGPTPTDQVVVVLVVVMPELLEGGEGAGVDQGDKAGIEGMVEEVQAKVAEAATAMIGDHQEVPDNAELVSVALVVLASTTLHAFQQQHPQHQQYSHQQNMGGYDPSNPVPLHPHQSNPPQFANAGILGMQSGQPQPGYPPNPSQLGQGQMQWNGHGHPASAAQGHGQWTTPPGFPQGHGDFGFQQQQQLQQQPSMPAALNPGGVGAVANAPAINPRFAAQYQQMFQGGYAWPGQQGQGNHYSE</sequence>
<feature type="compositionally biased region" description="Low complexity" evidence="1">
    <location>
        <begin position="674"/>
        <end position="686"/>
    </location>
</feature>